<dbReference type="GO" id="GO:0033819">
    <property type="term" value="F:lipoyl(octanoyl) transferase activity"/>
    <property type="evidence" value="ECO:0007669"/>
    <property type="project" value="UniProtKB-EC"/>
</dbReference>
<feature type="compositionally biased region" description="Polar residues" evidence="6">
    <location>
        <begin position="376"/>
        <end position="386"/>
    </location>
</feature>
<dbReference type="InterPro" id="IPR004143">
    <property type="entry name" value="BPL_LPL_catalytic"/>
</dbReference>
<evidence type="ECO:0000256" key="1">
    <source>
        <dbReference type="ARBA" id="ARBA00004821"/>
    </source>
</evidence>
<proteinExistence type="inferred from homology"/>
<accession>A0AA89BEU1</accession>
<evidence type="ECO:0000313" key="9">
    <source>
        <dbReference type="Proteomes" id="UP001188597"/>
    </source>
</evidence>
<dbReference type="InterPro" id="IPR000544">
    <property type="entry name" value="Octanoyltransferase"/>
</dbReference>
<reference evidence="8" key="1">
    <citation type="submission" date="2022-12" db="EMBL/GenBank/DDBJ databases">
        <title>Draft genome assemblies for two species of Escallonia (Escalloniales).</title>
        <authorList>
            <person name="Chanderbali A."/>
            <person name="Dervinis C."/>
            <person name="Anghel I."/>
            <person name="Soltis D."/>
            <person name="Soltis P."/>
            <person name="Zapata F."/>
        </authorList>
    </citation>
    <scope>NUCLEOTIDE SEQUENCE</scope>
    <source>
        <strain evidence="8">UCBG64.0493</strain>
        <tissue evidence="8">Leaf</tissue>
    </source>
</reference>
<organism evidence="8 9">
    <name type="scientific">Escallonia herrerae</name>
    <dbReference type="NCBI Taxonomy" id="1293975"/>
    <lineage>
        <taxon>Eukaryota</taxon>
        <taxon>Viridiplantae</taxon>
        <taxon>Streptophyta</taxon>
        <taxon>Embryophyta</taxon>
        <taxon>Tracheophyta</taxon>
        <taxon>Spermatophyta</taxon>
        <taxon>Magnoliopsida</taxon>
        <taxon>eudicotyledons</taxon>
        <taxon>Gunneridae</taxon>
        <taxon>Pentapetalae</taxon>
        <taxon>asterids</taxon>
        <taxon>campanulids</taxon>
        <taxon>Escalloniales</taxon>
        <taxon>Escalloniaceae</taxon>
        <taxon>Escallonia</taxon>
    </lineage>
</organism>
<evidence type="ECO:0000256" key="5">
    <source>
        <dbReference type="ARBA" id="ARBA00023315"/>
    </source>
</evidence>
<dbReference type="CDD" id="cd16444">
    <property type="entry name" value="LipB"/>
    <property type="match status" value="1"/>
</dbReference>
<dbReference type="PANTHER" id="PTHR10993:SF7">
    <property type="entry name" value="LIPOYLTRANSFERASE 2, MITOCHONDRIAL-RELATED"/>
    <property type="match status" value="1"/>
</dbReference>
<evidence type="ECO:0000259" key="7">
    <source>
        <dbReference type="PROSITE" id="PS51733"/>
    </source>
</evidence>
<dbReference type="Pfam" id="PF21948">
    <property type="entry name" value="LplA-B_cat"/>
    <property type="match status" value="1"/>
</dbReference>
<dbReference type="GO" id="GO:0009249">
    <property type="term" value="P:protein lipoylation"/>
    <property type="evidence" value="ECO:0007669"/>
    <property type="project" value="InterPro"/>
</dbReference>
<dbReference type="Proteomes" id="UP001188597">
    <property type="component" value="Unassembled WGS sequence"/>
</dbReference>
<protein>
    <recommendedName>
        <fullName evidence="3">lipoyl(octanoyl) transferase</fullName>
        <ecNumber evidence="3">2.3.1.181</ecNumber>
    </recommendedName>
</protein>
<evidence type="ECO:0000313" key="8">
    <source>
        <dbReference type="EMBL" id="KAK3039555.1"/>
    </source>
</evidence>
<comment type="caution">
    <text evidence="8">The sequence shown here is derived from an EMBL/GenBank/DDBJ whole genome shotgun (WGS) entry which is preliminary data.</text>
</comment>
<gene>
    <name evidence="8" type="ORF">RJ639_027699</name>
</gene>
<dbReference type="PROSITE" id="PS51733">
    <property type="entry name" value="BPL_LPL_CATALYTIC"/>
    <property type="match status" value="1"/>
</dbReference>
<dbReference type="NCBIfam" id="TIGR00214">
    <property type="entry name" value="lipB"/>
    <property type="match status" value="1"/>
</dbReference>
<dbReference type="AlphaFoldDB" id="A0AA89BEU1"/>
<comment type="pathway">
    <text evidence="1">Protein modification; protein lipoylation via endogenous pathway; protein N(6)-(lipoyl)lysine from octanoyl-[acyl-carrier-protein]: step 1/2.</text>
</comment>
<dbReference type="PANTHER" id="PTHR10993">
    <property type="entry name" value="OCTANOYLTRANSFERASE"/>
    <property type="match status" value="1"/>
</dbReference>
<keyword evidence="9" id="KW-1185">Reference proteome</keyword>
<name>A0AA89BEU1_9ASTE</name>
<feature type="region of interest" description="Disordered" evidence="6">
    <location>
        <begin position="347"/>
        <end position="386"/>
    </location>
</feature>
<evidence type="ECO:0000256" key="3">
    <source>
        <dbReference type="ARBA" id="ARBA00012334"/>
    </source>
</evidence>
<dbReference type="EC" id="2.3.1.181" evidence="3"/>
<dbReference type="SUPFAM" id="SSF55681">
    <property type="entry name" value="Class II aaRS and biotin synthetases"/>
    <property type="match status" value="1"/>
</dbReference>
<sequence>MYKEKVPYAEAWSWQKSIVKQRKALIEQDEDCSDTLIILQHHPVYTLGTASTEKNLNFDISDAPCVMYPIVNLRYHKMDLHWYLRALEEVVIRVLSNTFSIKACRLEGLTGVWVGDQKLAAIGIRVSQWITYHGLALNVTTDLKPFQEIVPCGIRDRRVGSIKGVLRDHVSCDDCGKAKMHLSDEQLVDITHKSLVKEFCKVFQVEICHRPIPMQISEYYSSPMPLRLVTGSEGLASLELKNNSKYKVTARKKSSLPHPCTIRPSNRPNWARQLAKKGATETKAGKPITGQVTKTANRGANTFKPIVKKADVKYPLRPVIRPHRFGLNCSHIPERISSWRTPSIARSRRNCGRTSDNIKATGAKTQRNEPAFSSKGADTNLPSSTS</sequence>
<evidence type="ECO:0000256" key="2">
    <source>
        <dbReference type="ARBA" id="ARBA00007907"/>
    </source>
</evidence>
<keyword evidence="4" id="KW-0808">Transferase</keyword>
<dbReference type="EMBL" id="JAVXUP010000074">
    <property type="protein sequence ID" value="KAK3039555.1"/>
    <property type="molecule type" value="Genomic_DNA"/>
</dbReference>
<comment type="similarity">
    <text evidence="2">Belongs to the LipB family.</text>
</comment>
<dbReference type="InterPro" id="IPR045864">
    <property type="entry name" value="aa-tRNA-synth_II/BPL/LPL"/>
</dbReference>
<keyword evidence="5" id="KW-0012">Acyltransferase</keyword>
<evidence type="ECO:0000256" key="4">
    <source>
        <dbReference type="ARBA" id="ARBA00022679"/>
    </source>
</evidence>
<feature type="domain" description="BPL/LPL catalytic" evidence="7">
    <location>
        <begin position="3"/>
        <end position="207"/>
    </location>
</feature>
<dbReference type="Gene3D" id="3.30.930.10">
    <property type="entry name" value="Bira Bifunctional Protein, Domain 2"/>
    <property type="match status" value="2"/>
</dbReference>
<evidence type="ECO:0000256" key="6">
    <source>
        <dbReference type="SAM" id="MobiDB-lite"/>
    </source>
</evidence>